<dbReference type="GO" id="GO:0007165">
    <property type="term" value="P:signal transduction"/>
    <property type="evidence" value="ECO:0007669"/>
    <property type="project" value="UniProtKB-KW"/>
</dbReference>
<evidence type="ECO:0000256" key="9">
    <source>
        <dbReference type="SAM" id="Phobius"/>
    </source>
</evidence>
<proteinExistence type="inferred from homology"/>
<feature type="domain" description="Methyl-accepting transducer" evidence="10">
    <location>
        <begin position="438"/>
        <end position="667"/>
    </location>
</feature>
<dbReference type="Pfam" id="PF00015">
    <property type="entry name" value="MCPsignal"/>
    <property type="match status" value="1"/>
</dbReference>
<comment type="similarity">
    <text evidence="7">Belongs to the methyl-accepting chemotaxis (MCP) protein family.</text>
</comment>
<comment type="subcellular location">
    <subcellularLocation>
        <location evidence="1">Cell membrane</location>
        <topology evidence="1">Multi-pass membrane protein</topology>
    </subcellularLocation>
</comment>
<dbReference type="Pfam" id="PF02743">
    <property type="entry name" value="dCache_1"/>
    <property type="match status" value="1"/>
</dbReference>
<comment type="caution">
    <text evidence="12">The sequence shown here is derived from an EMBL/GenBank/DDBJ whole genome shotgun (WGS) entry which is preliminary data.</text>
</comment>
<dbReference type="Gene3D" id="1.10.287.950">
    <property type="entry name" value="Methyl-accepting chemotaxis protein"/>
    <property type="match status" value="1"/>
</dbReference>
<gene>
    <name evidence="12" type="ORF">GOZ90_00045</name>
</gene>
<dbReference type="RefSeq" id="WP_156613083.1">
    <property type="nucleotide sequence ID" value="NZ_WPHR01000001.1"/>
</dbReference>
<evidence type="ECO:0000256" key="1">
    <source>
        <dbReference type="ARBA" id="ARBA00004651"/>
    </source>
</evidence>
<keyword evidence="3" id="KW-0145">Chemotaxis</keyword>
<evidence type="ECO:0000313" key="12">
    <source>
        <dbReference type="EMBL" id="MUZ71052.1"/>
    </source>
</evidence>
<dbReference type="FunFam" id="1.10.287.950:FF:000001">
    <property type="entry name" value="Methyl-accepting chemotaxis sensory transducer"/>
    <property type="match status" value="1"/>
</dbReference>
<evidence type="ECO:0000259" key="11">
    <source>
        <dbReference type="PROSITE" id="PS50885"/>
    </source>
</evidence>
<dbReference type="GO" id="GO:0005886">
    <property type="term" value="C:plasma membrane"/>
    <property type="evidence" value="ECO:0007669"/>
    <property type="project" value="UniProtKB-SubCell"/>
</dbReference>
<dbReference type="SMART" id="SM00283">
    <property type="entry name" value="MA"/>
    <property type="match status" value="1"/>
</dbReference>
<feature type="transmembrane region" description="Helical" evidence="9">
    <location>
        <begin position="277"/>
        <end position="303"/>
    </location>
</feature>
<keyword evidence="8" id="KW-0807">Transducer</keyword>
<dbReference type="PANTHER" id="PTHR43531">
    <property type="entry name" value="PROTEIN ICFG"/>
    <property type="match status" value="1"/>
</dbReference>
<dbReference type="SUPFAM" id="SSF58104">
    <property type="entry name" value="Methyl-accepting chemotaxis protein (MCP) signaling domain"/>
    <property type="match status" value="1"/>
</dbReference>
<keyword evidence="5 9" id="KW-1133">Transmembrane helix</keyword>
<dbReference type="EMBL" id="WPHR01000001">
    <property type="protein sequence ID" value="MUZ71052.1"/>
    <property type="molecule type" value="Genomic_DNA"/>
</dbReference>
<sequence>MARNLNLMSKILIAACAAVVLVLCGFSLYIDRLQRSTIGKTVADEINSSGLQASESIANWLNARVMLTEFAGQAAGKIGTPEGILTEFDNPVLLREFMSTYVGHQADGKFTSVPFQPLPEGYDPRIRPWYQGAVKANKVVLTEPYTDASTGQLILSAAVPVKREGQLYGVAASDFSLKTLVGLIKAVDIGGKGSAFLVNSNGTILVHPDQALVTKTLSDVFPAETPKIGGGLVESQFAGKPVLVNFMPIKGLPVDGWYLALVVDEAKAYAAIGEFRLAAVIATVIGVIAMVGILALVLSTLVVRPVVQMTTAMSKLAGGDVSAAIPGVQRRDEIGQMGAAVAVFRDNAIERARLEREADSTRTMSEQERRDREAVKAREAEQVSFAVHALADGLGRLADGDLAHSIETPFAGDLERLRFDFNAAVAKLHDAMAAVGQNARQIDGGATEIRASADNLARRTEQQAASVEQTAAALEEVTTTVRDSAHRAEEVGQIVTRARSGAEKSGEIVQNAVNAMEAIETSANQISNIIGVIDEIAFQTNLLALNAGVEAARAGEAGKGFAVVAQEVRELAQRSATAAKEIKQLIRVSGEQVANGVSLVSQTGAALDGIINEVQEINKHINAIVVASREQSQGLQEINAAVNVMDQGTQQNAAMVEEQTAASHGLAQEAAALTELLAQFRLARDAANLTQRRAA</sequence>
<dbReference type="SMART" id="SM00304">
    <property type="entry name" value="HAMP"/>
    <property type="match status" value="2"/>
</dbReference>
<evidence type="ECO:0000256" key="4">
    <source>
        <dbReference type="ARBA" id="ARBA00022692"/>
    </source>
</evidence>
<name>A0A6L6VC25_AGRVI</name>
<evidence type="ECO:0000313" key="13">
    <source>
        <dbReference type="Proteomes" id="UP000477951"/>
    </source>
</evidence>
<evidence type="ECO:0000256" key="7">
    <source>
        <dbReference type="ARBA" id="ARBA00029447"/>
    </source>
</evidence>
<dbReference type="InterPro" id="IPR029151">
    <property type="entry name" value="Sensor-like_sf"/>
</dbReference>
<evidence type="ECO:0000256" key="5">
    <source>
        <dbReference type="ARBA" id="ARBA00022989"/>
    </source>
</evidence>
<keyword evidence="2" id="KW-1003">Cell membrane</keyword>
<dbReference type="PANTHER" id="PTHR43531:SF11">
    <property type="entry name" value="METHYL-ACCEPTING CHEMOTAXIS PROTEIN 3"/>
    <property type="match status" value="1"/>
</dbReference>
<dbReference type="SUPFAM" id="SSF158472">
    <property type="entry name" value="HAMP domain-like"/>
    <property type="match status" value="1"/>
</dbReference>
<dbReference type="InterPro" id="IPR004089">
    <property type="entry name" value="MCPsignal_dom"/>
</dbReference>
<dbReference type="PROSITE" id="PS50111">
    <property type="entry name" value="CHEMOTAXIS_TRANSDUC_2"/>
    <property type="match status" value="1"/>
</dbReference>
<feature type="transmembrane region" description="Helical" evidence="9">
    <location>
        <begin position="12"/>
        <end position="30"/>
    </location>
</feature>
<evidence type="ECO:0000256" key="2">
    <source>
        <dbReference type="ARBA" id="ARBA00022475"/>
    </source>
</evidence>
<evidence type="ECO:0000256" key="3">
    <source>
        <dbReference type="ARBA" id="ARBA00022500"/>
    </source>
</evidence>
<dbReference type="Proteomes" id="UP000477951">
    <property type="component" value="Unassembled WGS sequence"/>
</dbReference>
<dbReference type="InterPro" id="IPR033479">
    <property type="entry name" value="dCache_1"/>
</dbReference>
<dbReference type="InterPro" id="IPR003660">
    <property type="entry name" value="HAMP_dom"/>
</dbReference>
<dbReference type="Gene3D" id="3.30.450.20">
    <property type="entry name" value="PAS domain"/>
    <property type="match status" value="2"/>
</dbReference>
<protein>
    <submittedName>
        <fullName evidence="12">HAMP domain-containing protein</fullName>
    </submittedName>
</protein>
<dbReference type="CDD" id="cd06225">
    <property type="entry name" value="HAMP"/>
    <property type="match status" value="1"/>
</dbReference>
<feature type="domain" description="HAMP" evidence="11">
    <location>
        <begin position="300"/>
        <end position="353"/>
    </location>
</feature>
<dbReference type="SUPFAM" id="SSF103190">
    <property type="entry name" value="Sensory domain-like"/>
    <property type="match status" value="1"/>
</dbReference>
<dbReference type="PROSITE" id="PS50885">
    <property type="entry name" value="HAMP"/>
    <property type="match status" value="2"/>
</dbReference>
<evidence type="ECO:0000256" key="6">
    <source>
        <dbReference type="ARBA" id="ARBA00023136"/>
    </source>
</evidence>
<accession>A0A6L6VC25</accession>
<organism evidence="12 13">
    <name type="scientific">Agrobacterium vitis</name>
    <name type="common">Rhizobium vitis</name>
    <dbReference type="NCBI Taxonomy" id="373"/>
    <lineage>
        <taxon>Bacteria</taxon>
        <taxon>Pseudomonadati</taxon>
        <taxon>Pseudomonadota</taxon>
        <taxon>Alphaproteobacteria</taxon>
        <taxon>Hyphomicrobiales</taxon>
        <taxon>Rhizobiaceae</taxon>
        <taxon>Rhizobium/Agrobacterium group</taxon>
        <taxon>Agrobacterium</taxon>
    </lineage>
</organism>
<dbReference type="CDD" id="cd12912">
    <property type="entry name" value="PDC2_MCP_like"/>
    <property type="match status" value="1"/>
</dbReference>
<dbReference type="Pfam" id="PF00672">
    <property type="entry name" value="HAMP"/>
    <property type="match status" value="1"/>
</dbReference>
<dbReference type="AlphaFoldDB" id="A0A6L6VC25"/>
<dbReference type="GO" id="GO:0006935">
    <property type="term" value="P:chemotaxis"/>
    <property type="evidence" value="ECO:0007669"/>
    <property type="project" value="UniProtKB-KW"/>
</dbReference>
<dbReference type="CDD" id="cd12913">
    <property type="entry name" value="PDC1_MCP_like"/>
    <property type="match status" value="1"/>
</dbReference>
<keyword evidence="6 9" id="KW-0472">Membrane</keyword>
<feature type="domain" description="HAMP" evidence="11">
    <location>
        <begin position="381"/>
        <end position="433"/>
    </location>
</feature>
<dbReference type="CDD" id="cd11386">
    <property type="entry name" value="MCP_signal"/>
    <property type="match status" value="1"/>
</dbReference>
<evidence type="ECO:0000256" key="8">
    <source>
        <dbReference type="PROSITE-ProRule" id="PRU00284"/>
    </source>
</evidence>
<dbReference type="Gene3D" id="1.10.8.500">
    <property type="entry name" value="HAMP domain in histidine kinase"/>
    <property type="match status" value="1"/>
</dbReference>
<keyword evidence="4 9" id="KW-0812">Transmembrane</keyword>
<evidence type="ECO:0000259" key="10">
    <source>
        <dbReference type="PROSITE" id="PS50111"/>
    </source>
</evidence>
<dbReference type="InterPro" id="IPR051310">
    <property type="entry name" value="MCP_chemotaxis"/>
</dbReference>
<reference evidence="12 13" key="1">
    <citation type="submission" date="2019-12" db="EMBL/GenBank/DDBJ databases">
        <title>Whole-genome sequencing of Allorhizobium vitis.</title>
        <authorList>
            <person name="Gan H.M."/>
            <person name="Szegedi E."/>
            <person name="Burr T."/>
            <person name="Savka M.A."/>
        </authorList>
    </citation>
    <scope>NUCLEOTIDE SEQUENCE [LARGE SCALE GENOMIC DNA]</scope>
    <source>
        <strain evidence="12 13">CG516</strain>
    </source>
</reference>